<feature type="region of interest" description="Disordered" evidence="1">
    <location>
        <begin position="1"/>
        <end position="29"/>
    </location>
</feature>
<accession>A0ABD3PJG0</accession>
<evidence type="ECO:0000313" key="2">
    <source>
        <dbReference type="EMBL" id="KAL3788335.1"/>
    </source>
</evidence>
<protein>
    <submittedName>
        <fullName evidence="2">Uncharacterized protein</fullName>
    </submittedName>
</protein>
<dbReference type="EMBL" id="JALLPJ020000570">
    <property type="protein sequence ID" value="KAL3788335.1"/>
    <property type="molecule type" value="Genomic_DNA"/>
</dbReference>
<reference evidence="2 3" key="1">
    <citation type="submission" date="2024-10" db="EMBL/GenBank/DDBJ databases">
        <title>Updated reference genomes for cyclostephanoid diatoms.</title>
        <authorList>
            <person name="Roberts W.R."/>
            <person name="Alverson A.J."/>
        </authorList>
    </citation>
    <scope>NUCLEOTIDE SEQUENCE [LARGE SCALE GENOMIC DNA]</scope>
    <source>
        <strain evidence="2 3">AJA010-31</strain>
    </source>
</reference>
<evidence type="ECO:0000313" key="3">
    <source>
        <dbReference type="Proteomes" id="UP001530400"/>
    </source>
</evidence>
<gene>
    <name evidence="2" type="ORF">ACHAWO_008564</name>
</gene>
<proteinExistence type="predicted"/>
<dbReference type="Proteomes" id="UP001530400">
    <property type="component" value="Unassembled WGS sequence"/>
</dbReference>
<dbReference type="AlphaFoldDB" id="A0ABD3PJG0"/>
<evidence type="ECO:0000256" key="1">
    <source>
        <dbReference type="SAM" id="MobiDB-lite"/>
    </source>
</evidence>
<name>A0ABD3PJG0_9STRA</name>
<keyword evidence="3" id="KW-1185">Reference proteome</keyword>
<sequence length="94" mass="10604">MILNLSGESNTDEPIEAYKGSPRYKPPQHSESFLEHLKNVKQCWPYEETLDVDPDDTGFDGVSQSKYAVSCTGEPSIDPRRQIQSVLDGESDWI</sequence>
<organism evidence="2 3">
    <name type="scientific">Cyclotella atomus</name>
    <dbReference type="NCBI Taxonomy" id="382360"/>
    <lineage>
        <taxon>Eukaryota</taxon>
        <taxon>Sar</taxon>
        <taxon>Stramenopiles</taxon>
        <taxon>Ochrophyta</taxon>
        <taxon>Bacillariophyta</taxon>
        <taxon>Coscinodiscophyceae</taxon>
        <taxon>Thalassiosirophycidae</taxon>
        <taxon>Stephanodiscales</taxon>
        <taxon>Stephanodiscaceae</taxon>
        <taxon>Cyclotella</taxon>
    </lineage>
</organism>
<comment type="caution">
    <text evidence="2">The sequence shown here is derived from an EMBL/GenBank/DDBJ whole genome shotgun (WGS) entry which is preliminary data.</text>
</comment>